<dbReference type="InterPro" id="IPR010920">
    <property type="entry name" value="LSM_dom_sf"/>
</dbReference>
<dbReference type="Pfam" id="PF21088">
    <property type="entry name" value="MS_channel_1st"/>
    <property type="match status" value="1"/>
</dbReference>
<dbReference type="SUPFAM" id="SSF82689">
    <property type="entry name" value="Mechanosensitive channel protein MscS (YggB), C-terminal domain"/>
    <property type="match status" value="1"/>
</dbReference>
<name>A0ABU8MBQ4_9PSEU</name>
<dbReference type="RefSeq" id="WP_337705960.1">
    <property type="nucleotide sequence ID" value="NZ_JBBEGM010000012.1"/>
</dbReference>
<dbReference type="Gene3D" id="2.30.30.60">
    <property type="match status" value="1"/>
</dbReference>
<feature type="transmembrane region" description="Helical" evidence="7">
    <location>
        <begin position="84"/>
        <end position="103"/>
    </location>
</feature>
<dbReference type="EMBL" id="JBBEGM010000012">
    <property type="protein sequence ID" value="MEJ2864596.1"/>
    <property type="molecule type" value="Genomic_DNA"/>
</dbReference>
<dbReference type="InterPro" id="IPR045276">
    <property type="entry name" value="YbiO_bact"/>
</dbReference>
<evidence type="ECO:0000256" key="6">
    <source>
        <dbReference type="ARBA" id="ARBA00023136"/>
    </source>
</evidence>
<evidence type="ECO:0000259" key="9">
    <source>
        <dbReference type="Pfam" id="PF21088"/>
    </source>
</evidence>
<keyword evidence="5 7" id="KW-1133">Transmembrane helix</keyword>
<evidence type="ECO:0000256" key="2">
    <source>
        <dbReference type="ARBA" id="ARBA00008017"/>
    </source>
</evidence>
<reference evidence="10 11" key="1">
    <citation type="submission" date="2024-03" db="EMBL/GenBank/DDBJ databases">
        <title>Actinomycetospora sp. OC33-EN07, a novel actinomycete isolated from wild orchid (Aerides multiflora).</title>
        <authorList>
            <person name="Suriyachadkun C."/>
        </authorList>
    </citation>
    <scope>NUCLEOTIDE SEQUENCE [LARGE SCALE GENOMIC DNA]</scope>
    <source>
        <strain evidence="10 11">OC33-EN07</strain>
    </source>
</reference>
<dbReference type="Gene3D" id="3.30.70.100">
    <property type="match status" value="1"/>
</dbReference>
<evidence type="ECO:0000313" key="10">
    <source>
        <dbReference type="EMBL" id="MEJ2864596.1"/>
    </source>
</evidence>
<evidence type="ECO:0000256" key="1">
    <source>
        <dbReference type="ARBA" id="ARBA00004651"/>
    </source>
</evidence>
<evidence type="ECO:0000313" key="11">
    <source>
        <dbReference type="Proteomes" id="UP001369736"/>
    </source>
</evidence>
<evidence type="ECO:0000256" key="4">
    <source>
        <dbReference type="ARBA" id="ARBA00022692"/>
    </source>
</evidence>
<comment type="caution">
    <text evidence="10">The sequence shown here is derived from an EMBL/GenBank/DDBJ whole genome shotgun (WGS) entry which is preliminary data.</text>
</comment>
<protein>
    <submittedName>
        <fullName evidence="10">Mechanosensitive ion channel family protein</fullName>
    </submittedName>
</protein>
<dbReference type="InterPro" id="IPR006685">
    <property type="entry name" value="MscS_channel_2nd"/>
</dbReference>
<dbReference type="InterPro" id="IPR011066">
    <property type="entry name" value="MscS_channel_C_sf"/>
</dbReference>
<feature type="domain" description="Mechanosensitive ion channel MscS" evidence="8">
    <location>
        <begin position="129"/>
        <end position="186"/>
    </location>
</feature>
<evidence type="ECO:0000256" key="5">
    <source>
        <dbReference type="ARBA" id="ARBA00022989"/>
    </source>
</evidence>
<keyword evidence="3" id="KW-1003">Cell membrane</keyword>
<dbReference type="SUPFAM" id="SSF82861">
    <property type="entry name" value="Mechanosensitive channel protein MscS (YggB), transmembrane region"/>
    <property type="match status" value="1"/>
</dbReference>
<dbReference type="SUPFAM" id="SSF50182">
    <property type="entry name" value="Sm-like ribonucleoproteins"/>
    <property type="match status" value="1"/>
</dbReference>
<sequence>MPFSPSALTLDNLIHTGIAVAVIVAVAVVVRFVINRIIGHVANGAGVPGLLSLLRRKRGVTDADRIQAFGSARRAQRARTVSSVIRNAATILIFGTAFMMVLGQFGVNLAPVLASAGVVGLAIGFGAQNLVKDFLSGIFMLLEDQYGVGDHVDLGDAVGTIERVGLRTTTVRDVTGMVWYVRNGTIERVGNGSQDHAVAVLDIPLALDTDVTRAAAIAEEAAVAAIDDNGHGGDVLDKPQVLGVQELSASGMTLRLTARTKPGRQWAVQRAMTERVVAALRADEVMLAA</sequence>
<feature type="transmembrane region" description="Helical" evidence="7">
    <location>
        <begin position="12"/>
        <end position="34"/>
    </location>
</feature>
<accession>A0ABU8MBQ4</accession>
<evidence type="ECO:0000256" key="3">
    <source>
        <dbReference type="ARBA" id="ARBA00022475"/>
    </source>
</evidence>
<comment type="similarity">
    <text evidence="2">Belongs to the MscS (TC 1.A.23) family.</text>
</comment>
<dbReference type="InterPro" id="IPR049142">
    <property type="entry name" value="MS_channel_1st"/>
</dbReference>
<comment type="subcellular location">
    <subcellularLocation>
        <location evidence="1">Cell membrane</location>
        <topology evidence="1">Multi-pass membrane protein</topology>
    </subcellularLocation>
</comment>
<gene>
    <name evidence="10" type="ORF">WCD58_25800</name>
</gene>
<evidence type="ECO:0000259" key="8">
    <source>
        <dbReference type="Pfam" id="PF00924"/>
    </source>
</evidence>
<dbReference type="Gene3D" id="1.10.287.1260">
    <property type="match status" value="1"/>
</dbReference>
<dbReference type="Pfam" id="PF00924">
    <property type="entry name" value="MS_channel_2nd"/>
    <property type="match status" value="1"/>
</dbReference>
<keyword evidence="11" id="KW-1185">Reference proteome</keyword>
<organism evidence="10 11">
    <name type="scientific">Actinomycetospora flava</name>
    <dbReference type="NCBI Taxonomy" id="3129232"/>
    <lineage>
        <taxon>Bacteria</taxon>
        <taxon>Bacillati</taxon>
        <taxon>Actinomycetota</taxon>
        <taxon>Actinomycetes</taxon>
        <taxon>Pseudonocardiales</taxon>
        <taxon>Pseudonocardiaceae</taxon>
        <taxon>Actinomycetospora</taxon>
    </lineage>
</organism>
<dbReference type="PANTHER" id="PTHR30460:SF0">
    <property type="entry name" value="MODERATE CONDUCTANCE MECHANOSENSITIVE CHANNEL YBIO"/>
    <property type="match status" value="1"/>
</dbReference>
<evidence type="ECO:0000256" key="7">
    <source>
        <dbReference type="SAM" id="Phobius"/>
    </source>
</evidence>
<dbReference type="InterPro" id="IPR011014">
    <property type="entry name" value="MscS_channel_TM-2"/>
</dbReference>
<feature type="domain" description="Mechanosensitive ion channel transmembrane helices 2/3" evidence="9">
    <location>
        <begin position="89"/>
        <end position="128"/>
    </location>
</feature>
<keyword evidence="6 7" id="KW-0472">Membrane</keyword>
<dbReference type="InterPro" id="IPR023408">
    <property type="entry name" value="MscS_beta-dom_sf"/>
</dbReference>
<dbReference type="Proteomes" id="UP001369736">
    <property type="component" value="Unassembled WGS sequence"/>
</dbReference>
<proteinExistence type="inferred from homology"/>
<dbReference type="PANTHER" id="PTHR30460">
    <property type="entry name" value="MODERATE CONDUCTANCE MECHANOSENSITIVE CHANNEL YBIO"/>
    <property type="match status" value="1"/>
</dbReference>
<feature type="transmembrane region" description="Helical" evidence="7">
    <location>
        <begin position="109"/>
        <end position="131"/>
    </location>
</feature>
<keyword evidence="4 7" id="KW-0812">Transmembrane</keyword>